<dbReference type="PANTHER" id="PTHR12565:SF184">
    <property type="entry name" value="BHLH TRANSCRIPTION FACTOR"/>
    <property type="match status" value="1"/>
</dbReference>
<comment type="similarity">
    <text evidence="2">Belongs to the bHLH protein family.</text>
</comment>
<dbReference type="EMBL" id="JAGGNH010000001">
    <property type="protein sequence ID" value="KAJ0989667.1"/>
    <property type="molecule type" value="Genomic_DNA"/>
</dbReference>
<dbReference type="InterPro" id="IPR011598">
    <property type="entry name" value="bHLH_dom"/>
</dbReference>
<evidence type="ECO:0000313" key="9">
    <source>
        <dbReference type="Proteomes" id="UP001085076"/>
    </source>
</evidence>
<dbReference type="SUPFAM" id="SSF47459">
    <property type="entry name" value="HLH, helix-loop-helix DNA-binding domain"/>
    <property type="match status" value="1"/>
</dbReference>
<name>A0A9D5DGU5_9LILI</name>
<feature type="compositionally biased region" description="Basic and acidic residues" evidence="6">
    <location>
        <begin position="98"/>
        <end position="113"/>
    </location>
</feature>
<comment type="caution">
    <text evidence="8">The sequence shown here is derived from an EMBL/GenBank/DDBJ whole genome shotgun (WGS) entry which is preliminary data.</text>
</comment>
<reference evidence="8" key="2">
    <citation type="journal article" date="2022" name="Hortic Res">
        <title>The genome of Dioscorea zingiberensis sheds light on the biosynthesis, origin and evolution of the medicinally important diosgenin saponins.</title>
        <authorList>
            <person name="Li Y."/>
            <person name="Tan C."/>
            <person name="Li Z."/>
            <person name="Guo J."/>
            <person name="Li S."/>
            <person name="Chen X."/>
            <person name="Wang C."/>
            <person name="Dai X."/>
            <person name="Yang H."/>
            <person name="Song W."/>
            <person name="Hou L."/>
            <person name="Xu J."/>
            <person name="Tong Z."/>
            <person name="Xu A."/>
            <person name="Yuan X."/>
            <person name="Wang W."/>
            <person name="Yang Q."/>
            <person name="Chen L."/>
            <person name="Sun Z."/>
            <person name="Wang K."/>
            <person name="Pan B."/>
            <person name="Chen J."/>
            <person name="Bao Y."/>
            <person name="Liu F."/>
            <person name="Qi X."/>
            <person name="Gang D.R."/>
            <person name="Wen J."/>
            <person name="Li J."/>
        </authorList>
    </citation>
    <scope>NUCLEOTIDE SEQUENCE</scope>
    <source>
        <strain evidence="8">Dzin_1.0</strain>
    </source>
</reference>
<protein>
    <recommendedName>
        <fullName evidence="7">BHLH domain-containing protein</fullName>
    </recommendedName>
</protein>
<dbReference type="Proteomes" id="UP001085076">
    <property type="component" value="Miscellaneous, Linkage group lg01"/>
</dbReference>
<dbReference type="PROSITE" id="PS50888">
    <property type="entry name" value="BHLH"/>
    <property type="match status" value="1"/>
</dbReference>
<sequence>MDFSDKDESSIPNNWQFMVESFTPDLWSHHNNLHSTPEFSLSAIHPDINSIEQSVSRFSFFSNGDSLRSSQDEEASSKNSSAKKRKRSNQDMELDQSENAKDETVSDPPKENYIHARREKISARMKFLQELVPGCSKITGKAVMLDEIINYVQSLQRQVEFLSMKLATVNPQPEFNIDGMLARDDHSSSSISFSPAMIHPQLVNTRFAAINGFKEPISQIQSAWNEEYHHSMFQKPFESNSKPQYDQDEFSR</sequence>
<feature type="region of interest" description="Disordered" evidence="6">
    <location>
        <begin position="67"/>
        <end position="113"/>
    </location>
</feature>
<keyword evidence="9" id="KW-1185">Reference proteome</keyword>
<dbReference type="InterPro" id="IPR024097">
    <property type="entry name" value="bHLH_ZIP_TF"/>
</dbReference>
<evidence type="ECO:0000256" key="3">
    <source>
        <dbReference type="ARBA" id="ARBA00023015"/>
    </source>
</evidence>
<evidence type="ECO:0000256" key="6">
    <source>
        <dbReference type="SAM" id="MobiDB-lite"/>
    </source>
</evidence>
<dbReference type="PANTHER" id="PTHR12565">
    <property type="entry name" value="STEROL REGULATORY ELEMENT-BINDING PROTEIN"/>
    <property type="match status" value="1"/>
</dbReference>
<dbReference type="GO" id="GO:0046983">
    <property type="term" value="F:protein dimerization activity"/>
    <property type="evidence" value="ECO:0007669"/>
    <property type="project" value="InterPro"/>
</dbReference>
<evidence type="ECO:0000259" key="7">
    <source>
        <dbReference type="PROSITE" id="PS50888"/>
    </source>
</evidence>
<keyword evidence="5" id="KW-0539">Nucleus</keyword>
<comment type="subcellular location">
    <subcellularLocation>
        <location evidence="1">Nucleus</location>
    </subcellularLocation>
</comment>
<reference evidence="8" key="1">
    <citation type="submission" date="2021-03" db="EMBL/GenBank/DDBJ databases">
        <authorList>
            <person name="Li Z."/>
            <person name="Yang C."/>
        </authorList>
    </citation>
    <scope>NUCLEOTIDE SEQUENCE</scope>
    <source>
        <strain evidence="8">Dzin_1.0</strain>
        <tissue evidence="8">Leaf</tissue>
    </source>
</reference>
<dbReference type="Gene3D" id="4.10.280.10">
    <property type="entry name" value="Helix-loop-helix DNA-binding domain"/>
    <property type="match status" value="1"/>
</dbReference>
<evidence type="ECO:0000313" key="8">
    <source>
        <dbReference type="EMBL" id="KAJ0989667.1"/>
    </source>
</evidence>
<proteinExistence type="inferred from homology"/>
<dbReference type="GO" id="GO:0005634">
    <property type="term" value="C:nucleus"/>
    <property type="evidence" value="ECO:0007669"/>
    <property type="project" value="UniProtKB-SubCell"/>
</dbReference>
<accession>A0A9D5DGU5</accession>
<gene>
    <name evidence="8" type="ORF">J5N97_008023</name>
</gene>
<evidence type="ECO:0000256" key="4">
    <source>
        <dbReference type="ARBA" id="ARBA00023163"/>
    </source>
</evidence>
<keyword evidence="4" id="KW-0804">Transcription</keyword>
<dbReference type="InterPro" id="IPR036638">
    <property type="entry name" value="HLH_DNA-bd_sf"/>
</dbReference>
<dbReference type="AlphaFoldDB" id="A0A9D5DGU5"/>
<feature type="domain" description="BHLH" evidence="7">
    <location>
        <begin position="105"/>
        <end position="155"/>
    </location>
</feature>
<evidence type="ECO:0000256" key="5">
    <source>
        <dbReference type="ARBA" id="ARBA00023242"/>
    </source>
</evidence>
<evidence type="ECO:0000256" key="2">
    <source>
        <dbReference type="ARBA" id="ARBA00005510"/>
    </source>
</evidence>
<organism evidence="8 9">
    <name type="scientific">Dioscorea zingiberensis</name>
    <dbReference type="NCBI Taxonomy" id="325984"/>
    <lineage>
        <taxon>Eukaryota</taxon>
        <taxon>Viridiplantae</taxon>
        <taxon>Streptophyta</taxon>
        <taxon>Embryophyta</taxon>
        <taxon>Tracheophyta</taxon>
        <taxon>Spermatophyta</taxon>
        <taxon>Magnoliopsida</taxon>
        <taxon>Liliopsida</taxon>
        <taxon>Dioscoreales</taxon>
        <taxon>Dioscoreaceae</taxon>
        <taxon>Dioscorea</taxon>
    </lineage>
</organism>
<dbReference type="OrthoDB" id="678327at2759"/>
<dbReference type="GO" id="GO:0003700">
    <property type="term" value="F:DNA-binding transcription factor activity"/>
    <property type="evidence" value="ECO:0007669"/>
    <property type="project" value="TreeGrafter"/>
</dbReference>
<evidence type="ECO:0000256" key="1">
    <source>
        <dbReference type="ARBA" id="ARBA00004123"/>
    </source>
</evidence>
<keyword evidence="3" id="KW-0805">Transcription regulation</keyword>